<dbReference type="Proteomes" id="UP001387100">
    <property type="component" value="Unassembled WGS sequence"/>
</dbReference>
<proteinExistence type="predicted"/>
<feature type="coiled-coil region" evidence="1">
    <location>
        <begin position="424"/>
        <end position="469"/>
    </location>
</feature>
<feature type="transmembrane region" description="Helical" evidence="3">
    <location>
        <begin position="178"/>
        <end position="200"/>
    </location>
</feature>
<keyword evidence="4" id="KW-0732">Signal</keyword>
<keyword evidence="3" id="KW-0812">Transmembrane</keyword>
<dbReference type="InterPro" id="IPR007621">
    <property type="entry name" value="TPM_dom"/>
</dbReference>
<feature type="coiled-coil region" evidence="1">
    <location>
        <begin position="348"/>
        <end position="375"/>
    </location>
</feature>
<reference evidence="6 7" key="1">
    <citation type="journal article" date="2017" name="Int. J. Syst. Evol. Microbiol.">
        <title>Pseudokineococcus basanitobsidens sp. nov., isolated from volcanic rock.</title>
        <authorList>
            <person name="Lee D.W."/>
            <person name="Park M.Y."/>
            <person name="Kim J.J."/>
            <person name="Kim B.S."/>
        </authorList>
    </citation>
    <scope>NUCLEOTIDE SEQUENCE [LARGE SCALE GENOMIC DNA]</scope>
    <source>
        <strain evidence="6 7">DSM 103726</strain>
    </source>
</reference>
<evidence type="ECO:0000256" key="2">
    <source>
        <dbReference type="SAM" id="MobiDB-lite"/>
    </source>
</evidence>
<gene>
    <name evidence="6" type="ORF">WDZ17_11110</name>
</gene>
<evidence type="ECO:0000256" key="1">
    <source>
        <dbReference type="SAM" id="Coils"/>
    </source>
</evidence>
<dbReference type="Gene3D" id="3.10.310.50">
    <property type="match status" value="1"/>
</dbReference>
<keyword evidence="3" id="KW-1133">Transmembrane helix</keyword>
<feature type="signal peptide" evidence="4">
    <location>
        <begin position="1"/>
        <end position="25"/>
    </location>
</feature>
<dbReference type="RefSeq" id="WP_339575226.1">
    <property type="nucleotide sequence ID" value="NZ_JBBIAA010000012.1"/>
</dbReference>
<dbReference type="InterPro" id="IPR006311">
    <property type="entry name" value="TAT_signal"/>
</dbReference>
<protein>
    <submittedName>
        <fullName evidence="6">TPM domain-containing protein</fullName>
    </submittedName>
</protein>
<keyword evidence="1" id="KW-0175">Coiled coil</keyword>
<comment type="caution">
    <text evidence="6">The sequence shown here is derived from an EMBL/GenBank/DDBJ whole genome shotgun (WGS) entry which is preliminary data.</text>
</comment>
<feature type="domain" description="TPM" evidence="5">
    <location>
        <begin position="40"/>
        <end position="148"/>
    </location>
</feature>
<feature type="region of interest" description="Disordered" evidence="2">
    <location>
        <begin position="281"/>
        <end position="302"/>
    </location>
</feature>
<keyword evidence="7" id="KW-1185">Reference proteome</keyword>
<feature type="compositionally biased region" description="Gly residues" evidence="2">
    <location>
        <begin position="149"/>
        <end position="160"/>
    </location>
</feature>
<feature type="chain" id="PRO_5045257074" evidence="4">
    <location>
        <begin position="26"/>
        <end position="708"/>
    </location>
</feature>
<dbReference type="Pfam" id="PF04536">
    <property type="entry name" value="TPM_phosphatase"/>
    <property type="match status" value="1"/>
</dbReference>
<accession>A0ABU8RLG2</accession>
<dbReference type="EMBL" id="JBBIAA010000012">
    <property type="protein sequence ID" value="MEJ5945841.1"/>
    <property type="molecule type" value="Genomic_DNA"/>
</dbReference>
<evidence type="ECO:0000313" key="6">
    <source>
        <dbReference type="EMBL" id="MEJ5945841.1"/>
    </source>
</evidence>
<evidence type="ECO:0000256" key="4">
    <source>
        <dbReference type="SAM" id="SignalP"/>
    </source>
</evidence>
<sequence length="708" mass="72226">MSARRAAVAATAAAALLFAPSLALAPAASAVEPFRLDEQVTDQVGALDGSGDAVQQAVDDLREETGVQLFVVFVDSFDGLGGQEWAQQTGEVSQLGDGDGVFAVATQDRVYGSQVDADVDVDAANAAAEEQLADDDWAGAVEAFASTLGGTGGGPAGTGDGATTSSAADQGSGGVPGLAVLVVLLLVGVGVAVVVALVRGRREARDDRRRARAAAPEPPEPLPDLERRASSALVAVDDAVMSSATEVEFARAEFGDEAVVPFEQALAGARADLAAAFAARRRADGEDEQGRETGEEPEEQVRRAALGEVLERCGRADAALDEQSDAFDALRDLGRRASGVLEERARDLDVLRARLTDERARLARLEERYADSARESVAGAPDEAEASLDLLQEEVEDGRTAVSAGDTGQAALAARGADQAAERARRLLDAVAARERDLDEAERHLADARAETEQDLAEAQALLESARSSAAGSSDADAERATRDLAPLLARARTAVEEAEAATGPGRRDPLTALRRLEEADEALDTALAEVREARSRAQRARAGVDHALHAARSEVAAARDAVAARRGGIGQGARQLLQQAEEALDRAEGCVDTDPVEALAQARRADAFAQRAVRRAAEDVDTRGPWDGGGYGGGYRGGRRGRSMEAAVLGGILGAVLTGGGGHRSGGGGGFGGGGFGGGGGGGFGGSGGGGGFGGGGFGGSGGGGRF</sequence>
<name>A0ABU8RLG2_9ACTN</name>
<feature type="region of interest" description="Disordered" evidence="2">
    <location>
        <begin position="149"/>
        <end position="170"/>
    </location>
</feature>
<keyword evidence="3" id="KW-0472">Membrane</keyword>
<evidence type="ECO:0000256" key="3">
    <source>
        <dbReference type="SAM" id="Phobius"/>
    </source>
</evidence>
<evidence type="ECO:0000259" key="5">
    <source>
        <dbReference type="Pfam" id="PF04536"/>
    </source>
</evidence>
<evidence type="ECO:0000313" key="7">
    <source>
        <dbReference type="Proteomes" id="UP001387100"/>
    </source>
</evidence>
<organism evidence="6 7">
    <name type="scientific">Pseudokineococcus basanitobsidens</name>
    <dbReference type="NCBI Taxonomy" id="1926649"/>
    <lineage>
        <taxon>Bacteria</taxon>
        <taxon>Bacillati</taxon>
        <taxon>Actinomycetota</taxon>
        <taxon>Actinomycetes</taxon>
        <taxon>Kineosporiales</taxon>
        <taxon>Kineosporiaceae</taxon>
        <taxon>Pseudokineococcus</taxon>
    </lineage>
</organism>
<dbReference type="PROSITE" id="PS51318">
    <property type="entry name" value="TAT"/>
    <property type="match status" value="1"/>
</dbReference>
<feature type="region of interest" description="Disordered" evidence="2">
    <location>
        <begin position="205"/>
        <end position="226"/>
    </location>
</feature>